<keyword evidence="3" id="KW-1185">Reference proteome</keyword>
<evidence type="ECO:0000256" key="1">
    <source>
        <dbReference type="SAM" id="MobiDB-lite"/>
    </source>
</evidence>
<proteinExistence type="predicted"/>
<reference evidence="3" key="1">
    <citation type="journal article" date="2019" name="Int. J. Syst. Evol. Microbiol.">
        <title>The Global Catalogue of Microorganisms (GCM) 10K type strain sequencing project: providing services to taxonomists for standard genome sequencing and annotation.</title>
        <authorList>
            <consortium name="The Broad Institute Genomics Platform"/>
            <consortium name="The Broad Institute Genome Sequencing Center for Infectious Disease"/>
            <person name="Wu L."/>
            <person name="Ma J."/>
        </authorList>
    </citation>
    <scope>NUCLEOTIDE SEQUENCE [LARGE SCALE GENOMIC DNA]</scope>
    <source>
        <strain evidence="3">JCM 18715</strain>
    </source>
</reference>
<comment type="caution">
    <text evidence="2">The sequence shown here is derived from an EMBL/GenBank/DDBJ whole genome shotgun (WGS) entry which is preliminary data.</text>
</comment>
<gene>
    <name evidence="2" type="ORF">GCM10025770_15990</name>
</gene>
<evidence type="ECO:0000313" key="2">
    <source>
        <dbReference type="EMBL" id="GAA5163585.1"/>
    </source>
</evidence>
<evidence type="ECO:0000313" key="3">
    <source>
        <dbReference type="Proteomes" id="UP001500547"/>
    </source>
</evidence>
<name>A0ABP9QKY0_9RHOO</name>
<organism evidence="2 3">
    <name type="scientific">Viridibacterium curvum</name>
    <dbReference type="NCBI Taxonomy" id="1101404"/>
    <lineage>
        <taxon>Bacteria</taxon>
        <taxon>Pseudomonadati</taxon>
        <taxon>Pseudomonadota</taxon>
        <taxon>Betaproteobacteria</taxon>
        <taxon>Rhodocyclales</taxon>
        <taxon>Rhodocyclaceae</taxon>
        <taxon>Viridibacterium</taxon>
    </lineage>
</organism>
<dbReference type="Proteomes" id="UP001500547">
    <property type="component" value="Unassembled WGS sequence"/>
</dbReference>
<feature type="compositionally biased region" description="Polar residues" evidence="1">
    <location>
        <begin position="74"/>
        <end position="90"/>
    </location>
</feature>
<protein>
    <recommendedName>
        <fullName evidence="4">Secreted protein</fullName>
    </recommendedName>
</protein>
<sequence>MIAVAVLWVTVMVLPEVVTLLMPTLVTARVPLASTGRGAALAAGNDMPATLTVSTIDATRRALPRERLPRAATFSATATQAPTLSLKTTR</sequence>
<evidence type="ECO:0008006" key="4">
    <source>
        <dbReference type="Google" id="ProtNLM"/>
    </source>
</evidence>
<dbReference type="EMBL" id="BAABLD010000008">
    <property type="protein sequence ID" value="GAA5163585.1"/>
    <property type="molecule type" value="Genomic_DNA"/>
</dbReference>
<feature type="region of interest" description="Disordered" evidence="1">
    <location>
        <begin position="71"/>
        <end position="90"/>
    </location>
</feature>
<accession>A0ABP9QKY0</accession>